<dbReference type="Gene3D" id="3.10.580.10">
    <property type="entry name" value="CBS-domain"/>
    <property type="match status" value="1"/>
</dbReference>
<dbReference type="PROSITE" id="PS51371">
    <property type="entry name" value="CBS"/>
    <property type="match status" value="2"/>
</dbReference>
<dbReference type="AlphaFoldDB" id="A0A4R2L3X0"/>
<dbReference type="Proteomes" id="UP000294919">
    <property type="component" value="Unassembled WGS sequence"/>
</dbReference>
<accession>A0A4R2L3X0</accession>
<dbReference type="PANTHER" id="PTHR43080:SF2">
    <property type="entry name" value="CBS DOMAIN-CONTAINING PROTEIN"/>
    <property type="match status" value="1"/>
</dbReference>
<dbReference type="OrthoDB" id="9802114at2"/>
<dbReference type="PANTHER" id="PTHR43080">
    <property type="entry name" value="CBS DOMAIN-CONTAINING PROTEIN CBSX3, MITOCHONDRIAL"/>
    <property type="match status" value="1"/>
</dbReference>
<dbReference type="SMART" id="SM00116">
    <property type="entry name" value="CBS"/>
    <property type="match status" value="2"/>
</dbReference>
<feature type="domain" description="CBS" evidence="3">
    <location>
        <begin position="7"/>
        <end position="65"/>
    </location>
</feature>
<evidence type="ECO:0000256" key="2">
    <source>
        <dbReference type="PROSITE-ProRule" id="PRU00703"/>
    </source>
</evidence>
<evidence type="ECO:0000313" key="5">
    <source>
        <dbReference type="Proteomes" id="UP000294919"/>
    </source>
</evidence>
<evidence type="ECO:0000259" key="3">
    <source>
        <dbReference type="PROSITE" id="PS51371"/>
    </source>
</evidence>
<feature type="domain" description="CBS" evidence="3">
    <location>
        <begin position="71"/>
        <end position="130"/>
    </location>
</feature>
<reference evidence="4 5" key="1">
    <citation type="submission" date="2019-03" db="EMBL/GenBank/DDBJ databases">
        <title>Genomic Encyclopedia of Type Strains, Phase IV (KMG-IV): sequencing the most valuable type-strain genomes for metagenomic binning, comparative biology and taxonomic classification.</title>
        <authorList>
            <person name="Goeker M."/>
        </authorList>
    </citation>
    <scope>NUCLEOTIDE SEQUENCE [LARGE SCALE GENOMIC DNA]</scope>
    <source>
        <strain evidence="4 5">DSM 102940</strain>
    </source>
</reference>
<evidence type="ECO:0000256" key="1">
    <source>
        <dbReference type="ARBA" id="ARBA00023122"/>
    </source>
</evidence>
<name>A0A4R2L3X0_9FIRM</name>
<dbReference type="CDD" id="cd04622">
    <property type="entry name" value="CBS_pair_HRP1_like"/>
    <property type="match status" value="1"/>
</dbReference>
<proteinExistence type="predicted"/>
<dbReference type="EMBL" id="SLWV01000014">
    <property type="protein sequence ID" value="TCO73825.1"/>
    <property type="molecule type" value="Genomic_DNA"/>
</dbReference>
<dbReference type="SUPFAM" id="SSF54631">
    <property type="entry name" value="CBS-domain pair"/>
    <property type="match status" value="1"/>
</dbReference>
<keyword evidence="5" id="KW-1185">Reference proteome</keyword>
<gene>
    <name evidence="4" type="ORF">EV214_11460</name>
</gene>
<comment type="caution">
    <text evidence="4">The sequence shown here is derived from an EMBL/GenBank/DDBJ whole genome shotgun (WGS) entry which is preliminary data.</text>
</comment>
<dbReference type="Pfam" id="PF00571">
    <property type="entry name" value="CBS"/>
    <property type="match status" value="2"/>
</dbReference>
<keyword evidence="1 2" id="KW-0129">CBS domain</keyword>
<sequence>MKVRELMTKEVSTANPDTSLSQIAAKMKDLDVGSIPVCDHNDRALGIVTDRDIVIRGVTTGNINVGAQDIMSGHLIYATPDMHAHEAANLMAENQIRRLPVVDNGKLIGMVSIGDLATVNVYVNEAGDALSDISKPSNPRM</sequence>
<dbReference type="InterPro" id="IPR000644">
    <property type="entry name" value="CBS_dom"/>
</dbReference>
<dbReference type="InterPro" id="IPR046342">
    <property type="entry name" value="CBS_dom_sf"/>
</dbReference>
<dbReference type="InterPro" id="IPR051257">
    <property type="entry name" value="Diverse_CBS-Domain"/>
</dbReference>
<evidence type="ECO:0000313" key="4">
    <source>
        <dbReference type="EMBL" id="TCO73825.1"/>
    </source>
</evidence>
<dbReference type="RefSeq" id="WP_132245708.1">
    <property type="nucleotide sequence ID" value="NZ_SLWV01000014.1"/>
</dbReference>
<protein>
    <submittedName>
        <fullName evidence="4">CBS domain protein</fullName>
    </submittedName>
</protein>
<organism evidence="4 5">
    <name type="scientific">Marinisporobacter balticus</name>
    <dbReference type="NCBI Taxonomy" id="2018667"/>
    <lineage>
        <taxon>Bacteria</taxon>
        <taxon>Bacillati</taxon>
        <taxon>Bacillota</taxon>
        <taxon>Clostridia</taxon>
        <taxon>Peptostreptococcales</taxon>
        <taxon>Thermotaleaceae</taxon>
        <taxon>Marinisporobacter</taxon>
    </lineage>
</organism>